<keyword evidence="3" id="KW-1185">Reference proteome</keyword>
<comment type="caution">
    <text evidence="2">The sequence shown here is derived from an EMBL/GenBank/DDBJ whole genome shotgun (WGS) entry which is preliminary data.</text>
</comment>
<feature type="transmembrane region" description="Helical" evidence="1">
    <location>
        <begin position="266"/>
        <end position="285"/>
    </location>
</feature>
<sequence>MAVYTKHPVSAPPAAPVREKTGHLLLRAWCVFVLFLAVTGAAWVDAVGATIASLIAVAAGAVSIGLWFAVRPYIEWRRLPVFPIAYVLWAGLCLIWSTSLAASAVSWVLLVVTMVQAVFVASVLTWRELVRAVSSALKWAIGLSLVFELAVAIFVQEPLMPGFIAPSRTGQAWSEGALFTGGRIQGIFGDSNLLAVMALIAIVVFAIRIANGAPRVELGIWIALSAFLLVRAQSGTAYVAAAAVAVVLITVLLMRRAKRPGERTGYYIGFVVVALAGAAAVWIWHDAIFTAFERASDNVWVDVSSRFGVTGAILLTLSYLVFVWRAWFFAVDRPRWDLRADRPYSSLTLLPTLLGVVLLVQGIAQSGALLLWGWMFLVMFAFKVIQAPHIGFGPAEQSIAIERGELHPSG</sequence>
<evidence type="ECO:0000313" key="3">
    <source>
        <dbReference type="Proteomes" id="UP000325827"/>
    </source>
</evidence>
<dbReference type="EMBL" id="VYSA01000001">
    <property type="protein sequence ID" value="KAA9111218.1"/>
    <property type="molecule type" value="Genomic_DNA"/>
</dbReference>
<feature type="transmembrane region" description="Helical" evidence="1">
    <location>
        <begin position="81"/>
        <end position="98"/>
    </location>
</feature>
<name>A0A5J5J8V7_9MICO</name>
<reference evidence="3" key="1">
    <citation type="submission" date="2019-09" db="EMBL/GenBank/DDBJ databases">
        <title>Mumia zhuanghuii sp. nov. isolated from the intestinal contents of plateau pika (Ochotona curzoniae) in the Qinghai-Tibet plateau of China.</title>
        <authorList>
            <person name="Tian Z."/>
        </authorList>
    </citation>
    <scope>NUCLEOTIDE SEQUENCE [LARGE SCALE GENOMIC DNA]</scope>
    <source>
        <strain evidence="3">JCM 30598</strain>
    </source>
</reference>
<dbReference type="RefSeq" id="WP_150447987.1">
    <property type="nucleotide sequence ID" value="NZ_VYSA01000001.1"/>
</dbReference>
<keyword evidence="2" id="KW-0436">Ligase</keyword>
<proteinExistence type="predicted"/>
<feature type="transmembrane region" description="Helical" evidence="1">
    <location>
        <begin position="191"/>
        <end position="209"/>
    </location>
</feature>
<evidence type="ECO:0000256" key="1">
    <source>
        <dbReference type="SAM" id="Phobius"/>
    </source>
</evidence>
<dbReference type="OrthoDB" id="1118146at2"/>
<feature type="transmembrane region" description="Helical" evidence="1">
    <location>
        <begin position="344"/>
        <end position="363"/>
    </location>
</feature>
<feature type="transmembrane region" description="Helical" evidence="1">
    <location>
        <begin position="369"/>
        <end position="385"/>
    </location>
</feature>
<evidence type="ECO:0000313" key="2">
    <source>
        <dbReference type="EMBL" id="KAA9111218.1"/>
    </source>
</evidence>
<feature type="transmembrane region" description="Helical" evidence="1">
    <location>
        <begin position="305"/>
        <end position="324"/>
    </location>
</feature>
<organism evidence="2 3">
    <name type="scientific">Microbacterium rhizomatis</name>
    <dbReference type="NCBI Taxonomy" id="1631477"/>
    <lineage>
        <taxon>Bacteria</taxon>
        <taxon>Bacillati</taxon>
        <taxon>Actinomycetota</taxon>
        <taxon>Actinomycetes</taxon>
        <taxon>Micrococcales</taxon>
        <taxon>Microbacteriaceae</taxon>
        <taxon>Microbacterium</taxon>
    </lineage>
</organism>
<feature type="transmembrane region" description="Helical" evidence="1">
    <location>
        <begin position="24"/>
        <end position="44"/>
    </location>
</feature>
<feature type="transmembrane region" description="Helical" evidence="1">
    <location>
        <begin position="238"/>
        <end position="254"/>
    </location>
</feature>
<feature type="transmembrane region" description="Helical" evidence="1">
    <location>
        <begin position="50"/>
        <end position="69"/>
    </location>
</feature>
<feature type="transmembrane region" description="Helical" evidence="1">
    <location>
        <begin position="216"/>
        <end position="232"/>
    </location>
</feature>
<accession>A0A5J5J8V7</accession>
<keyword evidence="1" id="KW-0812">Transmembrane</keyword>
<feature type="transmembrane region" description="Helical" evidence="1">
    <location>
        <begin position="136"/>
        <end position="155"/>
    </location>
</feature>
<gene>
    <name evidence="2" type="ORF">F6B43_06385</name>
</gene>
<feature type="transmembrane region" description="Helical" evidence="1">
    <location>
        <begin position="104"/>
        <end position="124"/>
    </location>
</feature>
<dbReference type="AlphaFoldDB" id="A0A5J5J8V7"/>
<keyword evidence="1" id="KW-1133">Transmembrane helix</keyword>
<dbReference type="GO" id="GO:0016874">
    <property type="term" value="F:ligase activity"/>
    <property type="evidence" value="ECO:0007669"/>
    <property type="project" value="UniProtKB-KW"/>
</dbReference>
<keyword evidence="1" id="KW-0472">Membrane</keyword>
<dbReference type="Proteomes" id="UP000325827">
    <property type="component" value="Unassembled WGS sequence"/>
</dbReference>
<protein>
    <submittedName>
        <fullName evidence="2">O-antigen ligase family protein</fullName>
    </submittedName>
</protein>